<evidence type="ECO:0000259" key="2">
    <source>
        <dbReference type="Pfam" id="PF13778"/>
    </source>
</evidence>
<evidence type="ECO:0000313" key="3">
    <source>
        <dbReference type="EMBL" id="GLX85135.1"/>
    </source>
</evidence>
<accession>A0ABQ6HEH3</accession>
<dbReference type="InterPro" id="IPR025232">
    <property type="entry name" value="DUF4174"/>
</dbReference>
<keyword evidence="1" id="KW-0732">Signal</keyword>
<keyword evidence="4" id="KW-1185">Reference proteome</keyword>
<proteinExistence type="predicted"/>
<protein>
    <recommendedName>
        <fullName evidence="2">DUF4174 domain-containing protein</fullName>
    </recommendedName>
</protein>
<name>A0ABQ6HEH3_9GAMM</name>
<organism evidence="3 4">
    <name type="scientific">Thalassotalea loyana</name>
    <dbReference type="NCBI Taxonomy" id="280483"/>
    <lineage>
        <taxon>Bacteria</taxon>
        <taxon>Pseudomonadati</taxon>
        <taxon>Pseudomonadota</taxon>
        <taxon>Gammaproteobacteria</taxon>
        <taxon>Alteromonadales</taxon>
        <taxon>Colwelliaceae</taxon>
        <taxon>Thalassotalea</taxon>
    </lineage>
</organism>
<dbReference type="Pfam" id="PF13778">
    <property type="entry name" value="DUF4174"/>
    <property type="match status" value="1"/>
</dbReference>
<reference evidence="3 4" key="1">
    <citation type="submission" date="2023-03" db="EMBL/GenBank/DDBJ databases">
        <title>Thalassotalea loyana LMG 22536T draft genome sequence.</title>
        <authorList>
            <person name="Sawabe T."/>
        </authorList>
    </citation>
    <scope>NUCLEOTIDE SEQUENCE [LARGE SCALE GENOMIC DNA]</scope>
    <source>
        <strain evidence="3 4">LMG 22536</strain>
    </source>
</reference>
<dbReference type="Proteomes" id="UP001157134">
    <property type="component" value="Unassembled WGS sequence"/>
</dbReference>
<dbReference type="RefSeq" id="WP_284296947.1">
    <property type="nucleotide sequence ID" value="NZ_BSSV01000002.1"/>
</dbReference>
<comment type="caution">
    <text evidence="3">The sequence shown here is derived from an EMBL/GenBank/DDBJ whole genome shotgun (WGS) entry which is preliminary data.</text>
</comment>
<sequence>MKMVKLSQILVMVVIGSLISFYSFASSELISLDELEWEQRLVLINVDSQPLLNDFMWSLDNDILADYRLSVFALINDEAYQLMPTALMKRVDSLDSDLQRRVPTPQQVVVVGLDGAVKATYRIDDLTIDKVMALINTMPMRQVEINKSSNVEF</sequence>
<evidence type="ECO:0000256" key="1">
    <source>
        <dbReference type="ARBA" id="ARBA00022729"/>
    </source>
</evidence>
<dbReference type="EMBL" id="BSSV01000002">
    <property type="protein sequence ID" value="GLX85135.1"/>
    <property type="molecule type" value="Genomic_DNA"/>
</dbReference>
<feature type="domain" description="DUF4174" evidence="2">
    <location>
        <begin position="32"/>
        <end position="144"/>
    </location>
</feature>
<evidence type="ECO:0000313" key="4">
    <source>
        <dbReference type="Proteomes" id="UP001157134"/>
    </source>
</evidence>
<gene>
    <name evidence="3" type="ORF">tloyanaT_13870</name>
</gene>